<feature type="compositionally biased region" description="Low complexity" evidence="12">
    <location>
        <begin position="418"/>
        <end position="432"/>
    </location>
</feature>
<keyword evidence="14" id="KW-0808">Transferase</keyword>
<dbReference type="InterPro" id="IPR050910">
    <property type="entry name" value="JMJD6_ArgDemeth/LysHydrox"/>
</dbReference>
<accession>A0A086K5J4</accession>
<dbReference type="Gene3D" id="2.60.120.650">
    <property type="entry name" value="Cupin"/>
    <property type="match status" value="1"/>
</dbReference>
<dbReference type="PANTHER" id="PTHR12480">
    <property type="entry name" value="ARGININE DEMETHYLASE AND LYSYL-HYDROXYLASE JMJD"/>
    <property type="match status" value="1"/>
</dbReference>
<sequence length="640" mass="71274">MSGQALAAATAAVPSGAATSPGSREKPTANEKSPQSASAAQPDRSLLRSRSGYTYYGPSGEFFRHKKTADRVRRAKKYHRKDIGPSEWGKYNYVSSTICEDSFHIKETLPRIYKSETTLKDFVEKFEIPCKPVLLCGWMDDWPAMHRWEPRELERRFRSARFKVGEKDDGEKIRMKMKYFIDYMENQRDDSPLYLFESAVEERADTCGLLDDWTVPEVFPMDLHAIVGEERRPPHRWFCIGPKRSGTTVHVDPLGTAAWNAVTHGVKRWALFPPAVPRHVVKAKHLLKRGEDDEAIMWFDFLLPRIREKYPDVPIYECLQKPGEVIYVPGGWWHAVLNLTDCVACTQNFVSFSFLTPAWRSTRRGRRRYAVLWKERFRRFFPESVGLGVLDDCDALDGWEVRDGKFCRMQTQRGAYVSESSSSSSSSSSSDSESSDDEDELEEISKKVAKMREGVDADTWNLYAKTNAVLLQRRRQLLSVCSPATSGARVTSVSFEDRSGDVFLSTAQSARSSDADGKKEDGAGGSADAERSGVSVHLARPPETNGTNSPGAAGSTDSETSEDDDESDEQADGREKSDAACGAQKTLKRRSGENEAGRNLASAGTEKGVEGNGRNTGETSALGSAAQEQNAKKSRLLTSE</sequence>
<dbReference type="Pfam" id="PF02373">
    <property type="entry name" value="JmjC"/>
    <property type="match status" value="1"/>
</dbReference>
<keyword evidence="3" id="KW-0479">Metal-binding</keyword>
<dbReference type="GO" id="GO:0106140">
    <property type="term" value="F:P-TEFb complex binding"/>
    <property type="evidence" value="ECO:0007669"/>
    <property type="project" value="TreeGrafter"/>
</dbReference>
<feature type="domain" description="JmjC" evidence="13">
    <location>
        <begin position="204"/>
        <end position="366"/>
    </location>
</feature>
<keyword evidence="9" id="KW-0804">Transcription</keyword>
<feature type="compositionally biased region" description="Polar residues" evidence="12">
    <location>
        <begin position="613"/>
        <end position="629"/>
    </location>
</feature>
<dbReference type="OrthoDB" id="424465at2759"/>
<reference evidence="14 15" key="1">
    <citation type="submission" date="2014-03" db="EMBL/GenBank/DDBJ databases">
        <authorList>
            <person name="Sibley D."/>
            <person name="Venepally P."/>
            <person name="Karamycheva S."/>
            <person name="Hadjithomas M."/>
            <person name="Khan A."/>
            <person name="Brunk B."/>
            <person name="Roos D."/>
            <person name="Caler E."/>
            <person name="Lorenzi H."/>
        </authorList>
    </citation>
    <scope>NUCLEOTIDE SEQUENCE [LARGE SCALE GENOMIC DNA]</scope>
    <source>
        <strain evidence="15">p89</strain>
    </source>
</reference>
<dbReference type="SUPFAM" id="SSF51197">
    <property type="entry name" value="Clavaminate synthase-like"/>
    <property type="match status" value="1"/>
</dbReference>
<evidence type="ECO:0000256" key="9">
    <source>
        <dbReference type="ARBA" id="ARBA00023163"/>
    </source>
</evidence>
<dbReference type="EMBL" id="AEYI02001255">
    <property type="protein sequence ID" value="KFG39662.1"/>
    <property type="molecule type" value="Genomic_DNA"/>
</dbReference>
<keyword evidence="14" id="KW-0489">Methyltransferase</keyword>
<dbReference type="PROSITE" id="PS51184">
    <property type="entry name" value="JMJC"/>
    <property type="match status" value="1"/>
</dbReference>
<feature type="region of interest" description="Disordered" evidence="12">
    <location>
        <begin position="417"/>
        <end position="443"/>
    </location>
</feature>
<dbReference type="Proteomes" id="UP000028828">
    <property type="component" value="Unassembled WGS sequence"/>
</dbReference>
<gene>
    <name evidence="14" type="ORF">TGP89_261260</name>
</gene>
<evidence type="ECO:0000256" key="8">
    <source>
        <dbReference type="ARBA" id="ARBA00023015"/>
    </source>
</evidence>
<feature type="compositionally biased region" description="Acidic residues" evidence="12">
    <location>
        <begin position="433"/>
        <end position="442"/>
    </location>
</feature>
<dbReference type="GO" id="GO:0008168">
    <property type="term" value="F:methyltransferase activity"/>
    <property type="evidence" value="ECO:0007669"/>
    <property type="project" value="UniProtKB-KW"/>
</dbReference>
<feature type="compositionally biased region" description="Polar residues" evidence="12">
    <location>
        <begin position="30"/>
        <end position="39"/>
    </location>
</feature>
<feature type="region of interest" description="Disordered" evidence="12">
    <location>
        <begin position="506"/>
        <end position="640"/>
    </location>
</feature>
<dbReference type="InterPro" id="IPR003347">
    <property type="entry name" value="JmjC_dom"/>
</dbReference>
<organism evidence="14 15">
    <name type="scientific">Toxoplasma gondii p89</name>
    <dbReference type="NCBI Taxonomy" id="943119"/>
    <lineage>
        <taxon>Eukaryota</taxon>
        <taxon>Sar</taxon>
        <taxon>Alveolata</taxon>
        <taxon>Apicomplexa</taxon>
        <taxon>Conoidasida</taxon>
        <taxon>Coccidia</taxon>
        <taxon>Eucoccidiorida</taxon>
        <taxon>Eimeriorina</taxon>
        <taxon>Sarcocystidae</taxon>
        <taxon>Toxoplasma</taxon>
    </lineage>
</organism>
<keyword evidence="4" id="KW-0156">Chromatin regulator</keyword>
<name>A0A086K5J4_TOXGO</name>
<evidence type="ECO:0000256" key="3">
    <source>
        <dbReference type="ARBA" id="ARBA00022723"/>
    </source>
</evidence>
<keyword evidence="8" id="KW-0805">Transcription regulation</keyword>
<dbReference type="GO" id="GO:0005737">
    <property type="term" value="C:cytoplasm"/>
    <property type="evidence" value="ECO:0007669"/>
    <property type="project" value="TreeGrafter"/>
</dbReference>
<feature type="region of interest" description="Disordered" evidence="12">
    <location>
        <begin position="1"/>
        <end position="44"/>
    </location>
</feature>
<keyword evidence="7" id="KW-0408">Iron</keyword>
<comment type="cofactor">
    <cofactor evidence="1">
        <name>Fe(2+)</name>
        <dbReference type="ChEBI" id="CHEBI:29033"/>
    </cofactor>
</comment>
<evidence type="ECO:0000256" key="5">
    <source>
        <dbReference type="ARBA" id="ARBA00022964"/>
    </source>
</evidence>
<comment type="similarity">
    <text evidence="11">Belongs to the JMJD6 family.</text>
</comment>
<feature type="compositionally biased region" description="Basic and acidic residues" evidence="12">
    <location>
        <begin position="513"/>
        <end position="522"/>
    </location>
</feature>
<dbReference type="VEuPathDB" id="ToxoDB:TGP89_261260"/>
<proteinExistence type="inferred from homology"/>
<evidence type="ECO:0000256" key="6">
    <source>
        <dbReference type="ARBA" id="ARBA00023002"/>
    </source>
</evidence>
<evidence type="ECO:0000256" key="1">
    <source>
        <dbReference type="ARBA" id="ARBA00001954"/>
    </source>
</evidence>
<dbReference type="AlphaFoldDB" id="A0A086K5J4"/>
<dbReference type="GO" id="GO:0005634">
    <property type="term" value="C:nucleus"/>
    <property type="evidence" value="ECO:0007669"/>
    <property type="project" value="UniProtKB-SubCell"/>
</dbReference>
<evidence type="ECO:0000256" key="7">
    <source>
        <dbReference type="ARBA" id="ARBA00023004"/>
    </source>
</evidence>
<keyword evidence="6" id="KW-0560">Oxidoreductase</keyword>
<evidence type="ECO:0000256" key="11">
    <source>
        <dbReference type="ARBA" id="ARBA00038068"/>
    </source>
</evidence>
<dbReference type="GO" id="GO:0032259">
    <property type="term" value="P:methylation"/>
    <property type="evidence" value="ECO:0007669"/>
    <property type="project" value="UniProtKB-KW"/>
</dbReference>
<evidence type="ECO:0000256" key="2">
    <source>
        <dbReference type="ARBA" id="ARBA00004123"/>
    </source>
</evidence>
<keyword evidence="10" id="KW-0539">Nucleus</keyword>
<dbReference type="SMART" id="SM00558">
    <property type="entry name" value="JmjC"/>
    <property type="match status" value="1"/>
</dbReference>
<protein>
    <submittedName>
        <fullName evidence="14">Histone lysine demethylase JMJD6a</fullName>
    </submittedName>
</protein>
<dbReference type="PANTHER" id="PTHR12480:SF32">
    <property type="entry name" value="BIFUNCTIONAL ARGININE DEMETHYLASE AND LYSYL-HYDROXYLASE JMJD6"/>
    <property type="match status" value="1"/>
</dbReference>
<keyword evidence="5" id="KW-0223">Dioxygenase</keyword>
<evidence type="ECO:0000313" key="14">
    <source>
        <dbReference type="EMBL" id="KFG39662.1"/>
    </source>
</evidence>
<evidence type="ECO:0000256" key="10">
    <source>
        <dbReference type="ARBA" id="ARBA00023242"/>
    </source>
</evidence>
<comment type="subcellular location">
    <subcellularLocation>
        <location evidence="2">Nucleus</location>
    </subcellularLocation>
</comment>
<dbReference type="GO" id="GO:0046872">
    <property type="term" value="F:metal ion binding"/>
    <property type="evidence" value="ECO:0007669"/>
    <property type="project" value="UniProtKB-KW"/>
</dbReference>
<evidence type="ECO:0000256" key="4">
    <source>
        <dbReference type="ARBA" id="ARBA00022853"/>
    </source>
</evidence>
<evidence type="ECO:0000313" key="15">
    <source>
        <dbReference type="Proteomes" id="UP000028828"/>
    </source>
</evidence>
<evidence type="ECO:0000259" key="13">
    <source>
        <dbReference type="PROSITE" id="PS51184"/>
    </source>
</evidence>
<evidence type="ECO:0000256" key="12">
    <source>
        <dbReference type="SAM" id="MobiDB-lite"/>
    </source>
</evidence>
<dbReference type="GO" id="GO:0033749">
    <property type="term" value="F:histone H4R3 demethylase activity"/>
    <property type="evidence" value="ECO:0007669"/>
    <property type="project" value="TreeGrafter"/>
</dbReference>
<comment type="caution">
    <text evidence="14">The sequence shown here is derived from an EMBL/GenBank/DDBJ whole genome shotgun (WGS) entry which is preliminary data.</text>
</comment>
<feature type="compositionally biased region" description="Acidic residues" evidence="12">
    <location>
        <begin position="559"/>
        <end position="570"/>
    </location>
</feature>
<feature type="compositionally biased region" description="Low complexity" evidence="12">
    <location>
        <begin position="1"/>
        <end position="22"/>
    </location>
</feature>